<evidence type="ECO:0000313" key="2">
    <source>
        <dbReference type="Proteomes" id="UP000266861"/>
    </source>
</evidence>
<sequence>MRKWSNISGYNVVQIYSDIFAFKNFLMQYNSRIKKCSYIQDLELGYCGFITDIAIENIIHHPDLEIGGYYTIP</sequence>
<protein>
    <submittedName>
        <fullName evidence="1">Uncharacterized protein</fullName>
    </submittedName>
</protein>
<organism evidence="1 2">
    <name type="scientific">Diversispora epigaea</name>
    <dbReference type="NCBI Taxonomy" id="1348612"/>
    <lineage>
        <taxon>Eukaryota</taxon>
        <taxon>Fungi</taxon>
        <taxon>Fungi incertae sedis</taxon>
        <taxon>Mucoromycota</taxon>
        <taxon>Glomeromycotina</taxon>
        <taxon>Glomeromycetes</taxon>
        <taxon>Diversisporales</taxon>
        <taxon>Diversisporaceae</taxon>
        <taxon>Diversispora</taxon>
    </lineage>
</organism>
<dbReference type="AlphaFoldDB" id="A0A397JHV6"/>
<name>A0A397JHV6_9GLOM</name>
<proteinExistence type="predicted"/>
<reference evidence="1 2" key="1">
    <citation type="submission" date="2018-08" db="EMBL/GenBank/DDBJ databases">
        <title>Genome and evolution of the arbuscular mycorrhizal fungus Diversispora epigaea (formerly Glomus versiforme) and its bacterial endosymbionts.</title>
        <authorList>
            <person name="Sun X."/>
            <person name="Fei Z."/>
            <person name="Harrison M."/>
        </authorList>
    </citation>
    <scope>NUCLEOTIDE SEQUENCE [LARGE SCALE GENOMIC DNA]</scope>
    <source>
        <strain evidence="1 2">IT104</strain>
    </source>
</reference>
<dbReference type="EMBL" id="PQFF01000042">
    <property type="protein sequence ID" value="RHZ86812.1"/>
    <property type="molecule type" value="Genomic_DNA"/>
</dbReference>
<accession>A0A397JHV6</accession>
<gene>
    <name evidence="1" type="ORF">Glove_44g30</name>
</gene>
<dbReference type="Proteomes" id="UP000266861">
    <property type="component" value="Unassembled WGS sequence"/>
</dbReference>
<keyword evidence="2" id="KW-1185">Reference proteome</keyword>
<dbReference type="OrthoDB" id="550575at2759"/>
<evidence type="ECO:0000313" key="1">
    <source>
        <dbReference type="EMBL" id="RHZ86812.1"/>
    </source>
</evidence>
<comment type="caution">
    <text evidence="1">The sequence shown here is derived from an EMBL/GenBank/DDBJ whole genome shotgun (WGS) entry which is preliminary data.</text>
</comment>